<evidence type="ECO:0000256" key="1">
    <source>
        <dbReference type="SAM" id="SignalP"/>
    </source>
</evidence>
<dbReference type="PROSITE" id="PS51257">
    <property type="entry name" value="PROKAR_LIPOPROTEIN"/>
    <property type="match status" value="1"/>
</dbReference>
<dbReference type="KEGG" id="asem:NNL22_16865"/>
<dbReference type="InterPro" id="IPR025411">
    <property type="entry name" value="DUF4136"/>
</dbReference>
<keyword evidence="4" id="KW-1185">Reference proteome</keyword>
<dbReference type="RefSeq" id="WP_251810097.1">
    <property type="nucleotide sequence ID" value="NZ_CP101527.1"/>
</dbReference>
<evidence type="ECO:0000313" key="4">
    <source>
        <dbReference type="Proteomes" id="UP001164472"/>
    </source>
</evidence>
<organism evidence="3 4">
    <name type="scientific">Alkalimarinus sediminis</name>
    <dbReference type="NCBI Taxonomy" id="1632866"/>
    <lineage>
        <taxon>Bacteria</taxon>
        <taxon>Pseudomonadati</taxon>
        <taxon>Pseudomonadota</taxon>
        <taxon>Gammaproteobacteria</taxon>
        <taxon>Alteromonadales</taxon>
        <taxon>Alteromonadaceae</taxon>
        <taxon>Alkalimarinus</taxon>
    </lineage>
</organism>
<protein>
    <submittedName>
        <fullName evidence="3">DUF4136 domain-containing protein</fullName>
    </submittedName>
</protein>
<gene>
    <name evidence="3" type="ORF">NNL22_16865</name>
</gene>
<evidence type="ECO:0000259" key="2">
    <source>
        <dbReference type="Pfam" id="PF13590"/>
    </source>
</evidence>
<dbReference type="EMBL" id="CP101527">
    <property type="protein sequence ID" value="UZW74670.1"/>
    <property type="molecule type" value="Genomic_DNA"/>
</dbReference>
<feature type="chain" id="PRO_5038527753" evidence="1">
    <location>
        <begin position="25"/>
        <end position="175"/>
    </location>
</feature>
<dbReference type="Proteomes" id="UP001164472">
    <property type="component" value="Chromosome"/>
</dbReference>
<dbReference type="AlphaFoldDB" id="A0A9E8HHB4"/>
<evidence type="ECO:0000313" key="3">
    <source>
        <dbReference type="EMBL" id="UZW74670.1"/>
    </source>
</evidence>
<keyword evidence="1" id="KW-0732">Signal</keyword>
<accession>A0A9E8HHB4</accession>
<feature type="signal peptide" evidence="1">
    <location>
        <begin position="1"/>
        <end position="24"/>
    </location>
</feature>
<feature type="domain" description="DUF4136" evidence="2">
    <location>
        <begin position="29"/>
        <end position="174"/>
    </location>
</feature>
<dbReference type="Gene3D" id="3.30.160.670">
    <property type="match status" value="1"/>
</dbReference>
<proteinExistence type="predicted"/>
<sequence length="175" mass="19186">MKRILFVVFSCVLMALVGCSTVTKDIEVSAESDPKISFSGYKTYTWLGAAAIVFDEAGRWEPPAYDADTEIKFLIDKQLRARGMSESTSNPDLVVAFAAGIDMDNIEFVKNSETELETLKNIPKGALMVILVDANTGQPIWVGAAAADLQENVDVATAKVRLEYAVKEMFKKLPK</sequence>
<dbReference type="Pfam" id="PF13590">
    <property type="entry name" value="DUF4136"/>
    <property type="match status" value="1"/>
</dbReference>
<name>A0A9E8HHB4_9ALTE</name>
<reference evidence="3" key="1">
    <citation type="submission" date="2022-07" db="EMBL/GenBank/DDBJ databases">
        <title>Alkalimarinus sp. nov., isolated from gut of a Alitta virens.</title>
        <authorList>
            <person name="Yang A.I."/>
            <person name="Shin N.-R."/>
        </authorList>
    </citation>
    <scope>NUCLEOTIDE SEQUENCE</scope>
    <source>
        <strain evidence="3">FA028</strain>
    </source>
</reference>